<name>A0A3B0V1F1_9ZZZZ</name>
<evidence type="ECO:0008006" key="2">
    <source>
        <dbReference type="Google" id="ProtNLM"/>
    </source>
</evidence>
<proteinExistence type="predicted"/>
<protein>
    <recommendedName>
        <fullName evidence="2">YkgJ family cysteine cluster protein</fullName>
    </recommendedName>
</protein>
<sequence>MNENTFEQGLSLLRQPVAPLVSMVQFLYLTGPFATVAEVIGEMPEPIETELAAYEHPVALLREYLEHLQPLESLKSEQETGSDVVDEQGEPVDRMTAVSALVMQQVLTTELEKINSRLCGQCNCTLCCTGPSEDMSQEFFEIPLAPREIDLFAVDRCDHAGSRAHRARDEEELYCDGQPFYRRQSPGLFHWQNGWSLILPRGARCPNLEPGSGRCRVYAQRPEVCRRPQIFPYMLERLDEPRADSPTYRLRQTLLAVVDCPYVRELQDDIARYAAAAELHLAWKENKS</sequence>
<accession>A0A3B0V1F1</accession>
<dbReference type="AlphaFoldDB" id="A0A3B0V1F1"/>
<organism evidence="1">
    <name type="scientific">hydrothermal vent metagenome</name>
    <dbReference type="NCBI Taxonomy" id="652676"/>
    <lineage>
        <taxon>unclassified sequences</taxon>
        <taxon>metagenomes</taxon>
        <taxon>ecological metagenomes</taxon>
    </lineage>
</organism>
<evidence type="ECO:0000313" key="1">
    <source>
        <dbReference type="EMBL" id="VAW36821.1"/>
    </source>
</evidence>
<dbReference type="EMBL" id="UOEY01000029">
    <property type="protein sequence ID" value="VAW36821.1"/>
    <property type="molecule type" value="Genomic_DNA"/>
</dbReference>
<gene>
    <name evidence="1" type="ORF">MNBD_DELTA04-369</name>
</gene>
<reference evidence="1" key="1">
    <citation type="submission" date="2018-06" db="EMBL/GenBank/DDBJ databases">
        <authorList>
            <person name="Zhirakovskaya E."/>
        </authorList>
    </citation>
    <scope>NUCLEOTIDE SEQUENCE</scope>
</reference>